<dbReference type="Gene3D" id="3.90.1140.10">
    <property type="entry name" value="Cyclic phosphodiesterase"/>
    <property type="match status" value="2"/>
</dbReference>
<dbReference type="STRING" id="5643.A0A060SU84"/>
<accession>A0A060SU84</accession>
<protein>
    <recommendedName>
        <fullName evidence="3">2',3'-cyclic-nucleotide 3'-phosphodiesterase</fullName>
    </recommendedName>
</protein>
<evidence type="ECO:0000313" key="2">
    <source>
        <dbReference type="Proteomes" id="UP000029665"/>
    </source>
</evidence>
<proteinExistence type="predicted"/>
<dbReference type="GO" id="GO:0004112">
    <property type="term" value="F:cyclic-nucleotide phosphodiesterase activity"/>
    <property type="evidence" value="ECO:0007669"/>
    <property type="project" value="InterPro"/>
</dbReference>
<name>A0A060SU84_PYCCI</name>
<dbReference type="Pfam" id="PF07823">
    <property type="entry name" value="CPDase"/>
    <property type="match status" value="1"/>
</dbReference>
<evidence type="ECO:0008006" key="3">
    <source>
        <dbReference type="Google" id="ProtNLM"/>
    </source>
</evidence>
<evidence type="ECO:0000313" key="1">
    <source>
        <dbReference type="EMBL" id="CDO77930.1"/>
    </source>
</evidence>
<dbReference type="OrthoDB" id="514292at2759"/>
<dbReference type="InterPro" id="IPR012386">
    <property type="entry name" value="Cyclic-nucl_3Pdiesterase"/>
</dbReference>
<dbReference type="Proteomes" id="UP000029665">
    <property type="component" value="Unassembled WGS sequence"/>
</dbReference>
<dbReference type="SUPFAM" id="SSF55144">
    <property type="entry name" value="LigT-like"/>
    <property type="match status" value="1"/>
</dbReference>
<keyword evidence="2" id="KW-1185">Reference proteome</keyword>
<comment type="caution">
    <text evidence="1">The sequence shown here is derived from an EMBL/GenBank/DDBJ whole genome shotgun (WGS) entry which is preliminary data.</text>
</comment>
<gene>
    <name evidence="1" type="ORF">BN946_scf184679.g9</name>
</gene>
<reference evidence="1" key="1">
    <citation type="submission" date="2014-01" db="EMBL/GenBank/DDBJ databases">
        <title>The genome of the white-rot fungus Pycnoporus cinnabarinus: a basidiomycete model with a versatile arsenal for lignocellulosic biomass breakdown.</title>
        <authorList>
            <person name="Levasseur A."/>
            <person name="Lomascolo A."/>
            <person name="Ruiz-Duenas F.J."/>
            <person name="Uzan E."/>
            <person name="Piumi F."/>
            <person name="Kues U."/>
            <person name="Ram A.F.J."/>
            <person name="Murat C."/>
            <person name="Haon M."/>
            <person name="Benoit I."/>
            <person name="Arfi Y."/>
            <person name="Chevret D."/>
            <person name="Drula E."/>
            <person name="Kwon M.J."/>
            <person name="Gouret P."/>
            <person name="Lesage-Meessen L."/>
            <person name="Lombard V."/>
            <person name="Mariette J."/>
            <person name="Noirot C."/>
            <person name="Park J."/>
            <person name="Patyshakuliyeva A."/>
            <person name="Wieneger R.A.B."/>
            <person name="Wosten H.A.B."/>
            <person name="Martin F."/>
            <person name="Coutinho P.M."/>
            <person name="de Vries R."/>
            <person name="Martinez A.T."/>
            <person name="Klopp C."/>
            <person name="Pontarotti P."/>
            <person name="Henrissat B."/>
            <person name="Record E."/>
        </authorList>
    </citation>
    <scope>NUCLEOTIDE SEQUENCE [LARGE SCALE GENOMIC DNA]</scope>
    <source>
        <strain evidence="1">BRFM137</strain>
    </source>
</reference>
<sequence>MRIKPSTTRSPSSFPQFHPHVTLASSPDAAALRAAIPPNQRAFPVRFKSLEVGDKYFNVGAVPSVAHLSLYYIDDADEEERARTAETLRSELRVLESGTGDERAVRLACLDDDAEGEQEPEILEGFDAEEIWVVKCEGPVPDWEVLEKIPLEQ</sequence>
<organism evidence="1 2">
    <name type="scientific">Pycnoporus cinnabarinus</name>
    <name type="common">Cinnabar-red polypore</name>
    <name type="synonym">Trametes cinnabarina</name>
    <dbReference type="NCBI Taxonomy" id="5643"/>
    <lineage>
        <taxon>Eukaryota</taxon>
        <taxon>Fungi</taxon>
        <taxon>Dikarya</taxon>
        <taxon>Basidiomycota</taxon>
        <taxon>Agaricomycotina</taxon>
        <taxon>Agaricomycetes</taxon>
        <taxon>Polyporales</taxon>
        <taxon>Polyporaceae</taxon>
        <taxon>Trametes</taxon>
    </lineage>
</organism>
<dbReference type="OMA" id="PKYPHMS"/>
<dbReference type="AlphaFoldDB" id="A0A060SU84"/>
<dbReference type="EMBL" id="CCBP010000555">
    <property type="protein sequence ID" value="CDO77930.1"/>
    <property type="molecule type" value="Genomic_DNA"/>
</dbReference>
<dbReference type="InterPro" id="IPR009097">
    <property type="entry name" value="Cyclic_Pdiesterase"/>
</dbReference>
<dbReference type="HOGENOM" id="CLU_081919_0_0_1"/>